<dbReference type="InterPro" id="IPR001680">
    <property type="entry name" value="WD40_rpt"/>
</dbReference>
<comment type="caution">
    <text evidence="4">The sequence shown here is derived from an EMBL/GenBank/DDBJ whole genome shotgun (WGS) entry which is preliminary data.</text>
</comment>
<dbReference type="EMBL" id="JBJKFK010000409">
    <property type="protein sequence ID" value="KAL3317250.1"/>
    <property type="molecule type" value="Genomic_DNA"/>
</dbReference>
<feature type="repeat" description="WD" evidence="3">
    <location>
        <begin position="410"/>
        <end position="442"/>
    </location>
</feature>
<sequence length="588" mass="67893">MNNIKEKYYLEKTELADLDDFDDLQTLEEEPILELDEICIENAEKVFSRTGQKQPKEIITCVTPPRIDELFRSFLVMNNMTRTMQAFQIEWWAFLTKYSDFRVEIHEKTLTDPLASPELVDMVQTNQNLLVQLSKFQDSTKKYKKSLKECRHQNSKMREERDYFKIHHKRTLEENERLFRELNKLKTVSSSYQPVIKKLTDKYKTAMRQKMLNQLQRDRAIGECKGLQSTIDSLKNLGMAEDSKEFFPEDSKEVMQVLEVQQHSKESTIFPPNGMRRQRHDNTSHAIKSNYKSVINLSGHSELISQITSHPFLPYFVSGSEDKSFKVWNSPSGHLVCERRCPELGWVASLSFDKYDGTKLAVGGENGFLQIWPFSIESKDELPDDGDKQNGKTTQQEFLTLVSGVTPLKIKCHAFAILSLDWSPTELKFMTGCIDGSIKIWNYDQISQAGKLCKPETVLRTEKSAINSACYLPNGNAILVGLSSGGIRIYDVRRRVRLQYWDAHHAPIRCIRPDVSGKYVSSCDQNGIVHVWDLKRLESCLWSRLKEPRQVQEMTTHPRSPVNSFELRETVPSTDNLKTAQVSYYISV</sequence>
<evidence type="ECO:0000256" key="2">
    <source>
        <dbReference type="ARBA" id="ARBA00022737"/>
    </source>
</evidence>
<proteinExistence type="predicted"/>
<dbReference type="PROSITE" id="PS50294">
    <property type="entry name" value="WD_REPEATS_REGION"/>
    <property type="match status" value="2"/>
</dbReference>
<dbReference type="Gene3D" id="2.130.10.10">
    <property type="entry name" value="YVTN repeat-like/Quinoprotein amine dehydrogenase"/>
    <property type="match status" value="2"/>
</dbReference>
<dbReference type="InterPro" id="IPR015943">
    <property type="entry name" value="WD40/YVTN_repeat-like_dom_sf"/>
</dbReference>
<dbReference type="SMART" id="SM00320">
    <property type="entry name" value="WD40"/>
    <property type="match status" value="5"/>
</dbReference>
<dbReference type="PANTHER" id="PTHR14604:SF4">
    <property type="entry name" value="F-BOX DOMAIN-CONTAINING PROTEIN"/>
    <property type="match status" value="1"/>
</dbReference>
<dbReference type="SUPFAM" id="SSF50978">
    <property type="entry name" value="WD40 repeat-like"/>
    <property type="match status" value="1"/>
</dbReference>
<protein>
    <submittedName>
        <fullName evidence="4">Sperm-associated antigen 16 protein</fullName>
    </submittedName>
</protein>
<dbReference type="Proteomes" id="UP001626550">
    <property type="component" value="Unassembled WGS sequence"/>
</dbReference>
<keyword evidence="5" id="KW-1185">Reference proteome</keyword>
<evidence type="ECO:0000256" key="1">
    <source>
        <dbReference type="ARBA" id="ARBA00022574"/>
    </source>
</evidence>
<dbReference type="PROSITE" id="PS50082">
    <property type="entry name" value="WD_REPEATS_2"/>
    <property type="match status" value="2"/>
</dbReference>
<dbReference type="Pfam" id="PF00400">
    <property type="entry name" value="WD40"/>
    <property type="match status" value="4"/>
</dbReference>
<evidence type="ECO:0000313" key="4">
    <source>
        <dbReference type="EMBL" id="KAL3317250.1"/>
    </source>
</evidence>
<dbReference type="InterPro" id="IPR050995">
    <property type="entry name" value="WD-F-box_domain-protein"/>
</dbReference>
<dbReference type="PANTHER" id="PTHR14604">
    <property type="entry name" value="WD40 REPEAT PF20"/>
    <property type="match status" value="1"/>
</dbReference>
<keyword evidence="1 3" id="KW-0853">WD repeat</keyword>
<gene>
    <name evidence="4" type="primary">SPAG16</name>
    <name evidence="4" type="ORF">Ciccas_004098</name>
</gene>
<accession>A0ABD2QCH4</accession>
<dbReference type="InterPro" id="IPR019775">
    <property type="entry name" value="WD40_repeat_CS"/>
</dbReference>
<name>A0ABD2QCH4_9PLAT</name>
<evidence type="ECO:0000313" key="5">
    <source>
        <dbReference type="Proteomes" id="UP001626550"/>
    </source>
</evidence>
<dbReference type="AlphaFoldDB" id="A0ABD2QCH4"/>
<keyword evidence="2" id="KW-0677">Repeat</keyword>
<feature type="repeat" description="WD" evidence="3">
    <location>
        <begin position="297"/>
        <end position="338"/>
    </location>
</feature>
<reference evidence="4 5" key="1">
    <citation type="submission" date="2024-11" db="EMBL/GenBank/DDBJ databases">
        <title>Adaptive evolution of stress response genes in parasites aligns with host niche diversity.</title>
        <authorList>
            <person name="Hahn C."/>
            <person name="Resl P."/>
        </authorList>
    </citation>
    <scope>NUCLEOTIDE SEQUENCE [LARGE SCALE GENOMIC DNA]</scope>
    <source>
        <strain evidence="4">EGGRZ-B1_66</strain>
        <tissue evidence="4">Body</tissue>
    </source>
</reference>
<dbReference type="InterPro" id="IPR036322">
    <property type="entry name" value="WD40_repeat_dom_sf"/>
</dbReference>
<organism evidence="4 5">
    <name type="scientific">Cichlidogyrus casuarinus</name>
    <dbReference type="NCBI Taxonomy" id="1844966"/>
    <lineage>
        <taxon>Eukaryota</taxon>
        <taxon>Metazoa</taxon>
        <taxon>Spiralia</taxon>
        <taxon>Lophotrochozoa</taxon>
        <taxon>Platyhelminthes</taxon>
        <taxon>Monogenea</taxon>
        <taxon>Monopisthocotylea</taxon>
        <taxon>Dactylogyridea</taxon>
        <taxon>Ancyrocephalidae</taxon>
        <taxon>Cichlidogyrus</taxon>
    </lineage>
</organism>
<evidence type="ECO:0000256" key="3">
    <source>
        <dbReference type="PROSITE-ProRule" id="PRU00221"/>
    </source>
</evidence>
<dbReference type="PROSITE" id="PS00678">
    <property type="entry name" value="WD_REPEATS_1"/>
    <property type="match status" value="1"/>
</dbReference>